<keyword evidence="1" id="KW-0472">Membrane</keyword>
<reference evidence="2 3" key="1">
    <citation type="submission" date="2012-05" db="EMBL/GenBank/DDBJ databases">
        <title>Finished chromosome of genome of Chamaesiphon sp. PCC 6605.</title>
        <authorList>
            <consortium name="US DOE Joint Genome Institute"/>
            <person name="Gugger M."/>
            <person name="Coursin T."/>
            <person name="Rippka R."/>
            <person name="Tandeau De Marsac N."/>
            <person name="Huntemann M."/>
            <person name="Wei C.-L."/>
            <person name="Han J."/>
            <person name="Detter J.C."/>
            <person name="Han C."/>
            <person name="Tapia R."/>
            <person name="Chen A."/>
            <person name="Kyrpides N."/>
            <person name="Mavromatis K."/>
            <person name="Markowitz V."/>
            <person name="Szeto E."/>
            <person name="Ivanova N."/>
            <person name="Pagani I."/>
            <person name="Pati A."/>
            <person name="Goodwin L."/>
            <person name="Nordberg H.P."/>
            <person name="Cantor M.N."/>
            <person name="Hua S.X."/>
            <person name="Woyke T."/>
            <person name="Kerfeld C.A."/>
        </authorList>
    </citation>
    <scope>NUCLEOTIDE SEQUENCE [LARGE SCALE GENOMIC DNA]</scope>
    <source>
        <strain evidence="3">ATCC 27169 / PCC 6605</strain>
    </source>
</reference>
<gene>
    <name evidence="2" type="ORF">Cha6605_0787</name>
</gene>
<accession>K9UB33</accession>
<dbReference type="STRING" id="1173020.Cha6605_0787"/>
<sequence length="53" mass="5938">MFQLVYIPRILVGLRLTIAPFLLLDAIDRHVGIWFMVADIIAVLSDIQAMPTG</sequence>
<name>K9UB33_CHAP6</name>
<organism evidence="2 3">
    <name type="scientific">Chamaesiphon minutus (strain ATCC 27169 / PCC 6605)</name>
    <dbReference type="NCBI Taxonomy" id="1173020"/>
    <lineage>
        <taxon>Bacteria</taxon>
        <taxon>Bacillati</taxon>
        <taxon>Cyanobacteriota</taxon>
        <taxon>Cyanophyceae</taxon>
        <taxon>Gomontiellales</taxon>
        <taxon>Chamaesiphonaceae</taxon>
        <taxon>Chamaesiphon</taxon>
    </lineage>
</organism>
<keyword evidence="1" id="KW-0812">Transmembrane</keyword>
<dbReference type="HOGENOM" id="CLU_3059847_0_0_3"/>
<dbReference type="OrthoDB" id="9796672at2"/>
<evidence type="ECO:0000313" key="3">
    <source>
        <dbReference type="Proteomes" id="UP000010366"/>
    </source>
</evidence>
<dbReference type="Proteomes" id="UP000010366">
    <property type="component" value="Chromosome"/>
</dbReference>
<evidence type="ECO:0000256" key="1">
    <source>
        <dbReference type="SAM" id="Phobius"/>
    </source>
</evidence>
<feature type="transmembrane region" description="Helical" evidence="1">
    <location>
        <begin position="31"/>
        <end position="50"/>
    </location>
</feature>
<protein>
    <submittedName>
        <fullName evidence="2">Uncharacterized protein</fullName>
    </submittedName>
</protein>
<feature type="transmembrane region" description="Helical" evidence="1">
    <location>
        <begin position="6"/>
        <end position="24"/>
    </location>
</feature>
<dbReference type="AlphaFoldDB" id="K9UB33"/>
<dbReference type="RefSeq" id="WP_015158249.1">
    <property type="nucleotide sequence ID" value="NC_019697.1"/>
</dbReference>
<keyword evidence="3" id="KW-1185">Reference proteome</keyword>
<keyword evidence="1" id="KW-1133">Transmembrane helix</keyword>
<dbReference type="EMBL" id="CP003600">
    <property type="protein sequence ID" value="AFY92055.1"/>
    <property type="molecule type" value="Genomic_DNA"/>
</dbReference>
<dbReference type="KEGG" id="cmp:Cha6605_0787"/>
<evidence type="ECO:0000313" key="2">
    <source>
        <dbReference type="EMBL" id="AFY92055.1"/>
    </source>
</evidence>
<proteinExistence type="predicted"/>